<keyword evidence="6 7" id="KW-0472">Membrane</keyword>
<dbReference type="Proteomes" id="UP000219331">
    <property type="component" value="Unassembled WGS sequence"/>
</dbReference>
<evidence type="ECO:0000256" key="5">
    <source>
        <dbReference type="ARBA" id="ARBA00022989"/>
    </source>
</evidence>
<feature type="domain" description="MacB-like periplasmic core" evidence="9">
    <location>
        <begin position="19"/>
        <end position="252"/>
    </location>
</feature>
<dbReference type="InterPro" id="IPR003838">
    <property type="entry name" value="ABC3_permease_C"/>
</dbReference>
<name>A0A285SMT4_9HYPH</name>
<dbReference type="Pfam" id="PF12704">
    <property type="entry name" value="MacB_PCD"/>
    <property type="match status" value="1"/>
</dbReference>
<dbReference type="STRING" id="538381.GCA_001696535_02550"/>
<accession>A0A285SMT4</accession>
<dbReference type="AlphaFoldDB" id="A0A285SMT4"/>
<feature type="transmembrane region" description="Helical" evidence="7">
    <location>
        <begin position="325"/>
        <end position="355"/>
    </location>
</feature>
<keyword evidence="3" id="KW-1003">Cell membrane</keyword>
<feature type="domain" description="ABC3 transporter permease C-terminal" evidence="8">
    <location>
        <begin position="282"/>
        <end position="404"/>
    </location>
</feature>
<evidence type="ECO:0000256" key="1">
    <source>
        <dbReference type="ARBA" id="ARBA00004651"/>
    </source>
</evidence>
<evidence type="ECO:0000256" key="7">
    <source>
        <dbReference type="SAM" id="Phobius"/>
    </source>
</evidence>
<protein>
    <submittedName>
        <fullName evidence="10">Lipoprotein-releasing system permease protein</fullName>
    </submittedName>
</protein>
<comment type="similarity">
    <text evidence="2">Belongs to the ABC-4 integral membrane protein family. LolC/E subfamily.</text>
</comment>
<feature type="transmembrane region" description="Helical" evidence="7">
    <location>
        <begin position="375"/>
        <end position="394"/>
    </location>
</feature>
<dbReference type="PANTHER" id="PTHR30489:SF0">
    <property type="entry name" value="LIPOPROTEIN-RELEASING SYSTEM TRANSMEMBRANE PROTEIN LOLE"/>
    <property type="match status" value="1"/>
</dbReference>
<keyword evidence="10" id="KW-0449">Lipoprotein</keyword>
<dbReference type="PANTHER" id="PTHR30489">
    <property type="entry name" value="LIPOPROTEIN-RELEASING SYSTEM TRANSMEMBRANE PROTEIN LOLE"/>
    <property type="match status" value="1"/>
</dbReference>
<comment type="subcellular location">
    <subcellularLocation>
        <location evidence="1">Cell membrane</location>
        <topology evidence="1">Multi-pass membrane protein</topology>
    </subcellularLocation>
</comment>
<sequence>MPLVLSIALTHVRGRLRQSIVSVLGVMLGVGFSIAMAALMQGSQEDFIATLVDAMPHVEVSDEVRDPAPPPAARFYGAVNVIGARPDDDTRGLRNPARLRAMLDSWLPGRMTMTLAGQAVLRYGGRDVAVSLTGVDPASYLRVSTIGDDMRSGSFMELAANLNGIVVGDGVAEKLGARLGDTIAASTSSGGVRRLKIVGLYHTGITQADDATAYAMLKTAQVLFARPDVVNRISVKLDDINVARSVAARIERMTGYRATSWQEANESLMEVLVVRNVIMYTVVGAILLVAGFGIFTIVSTIVHEKARDIAILKSLGFGQGDIRRIFLIEGLVIGAAGSVLGSVLGYLITLGLGAVTFEVRTNVEMTSLPLTYSPLHYLIASGFALLSAGIAGYMPARRAAKLNPVEIIRGAS</sequence>
<dbReference type="GO" id="GO:0098797">
    <property type="term" value="C:plasma membrane protein complex"/>
    <property type="evidence" value="ECO:0007669"/>
    <property type="project" value="TreeGrafter"/>
</dbReference>
<dbReference type="RefSeq" id="WP_067341104.1">
    <property type="nucleotide sequence ID" value="NZ_MBQF01000011.1"/>
</dbReference>
<evidence type="ECO:0000313" key="11">
    <source>
        <dbReference type="Proteomes" id="UP000219331"/>
    </source>
</evidence>
<evidence type="ECO:0000259" key="8">
    <source>
        <dbReference type="Pfam" id="PF02687"/>
    </source>
</evidence>
<gene>
    <name evidence="10" type="ORF">SAMN05421512_10621</name>
</gene>
<evidence type="ECO:0000256" key="2">
    <source>
        <dbReference type="ARBA" id="ARBA00005236"/>
    </source>
</evidence>
<dbReference type="InterPro" id="IPR051447">
    <property type="entry name" value="Lipoprotein-release_system"/>
</dbReference>
<keyword evidence="5 7" id="KW-1133">Transmembrane helix</keyword>
<dbReference type="EMBL" id="OBML01000006">
    <property type="protein sequence ID" value="SOC09357.1"/>
    <property type="molecule type" value="Genomic_DNA"/>
</dbReference>
<evidence type="ECO:0000256" key="6">
    <source>
        <dbReference type="ARBA" id="ARBA00023136"/>
    </source>
</evidence>
<evidence type="ECO:0000256" key="3">
    <source>
        <dbReference type="ARBA" id="ARBA00022475"/>
    </source>
</evidence>
<keyword evidence="4 7" id="KW-0812">Transmembrane</keyword>
<keyword evidence="11" id="KW-1185">Reference proteome</keyword>
<dbReference type="Pfam" id="PF02687">
    <property type="entry name" value="FtsX"/>
    <property type="match status" value="1"/>
</dbReference>
<evidence type="ECO:0000259" key="9">
    <source>
        <dbReference type="Pfam" id="PF12704"/>
    </source>
</evidence>
<dbReference type="OrthoDB" id="9770036at2"/>
<reference evidence="10 11" key="1">
    <citation type="submission" date="2017-08" db="EMBL/GenBank/DDBJ databases">
        <authorList>
            <person name="de Groot N.N."/>
        </authorList>
    </citation>
    <scope>NUCLEOTIDE SEQUENCE [LARGE SCALE GENOMIC DNA]</scope>
    <source>
        <strain evidence="10 11">USBA 352</strain>
    </source>
</reference>
<dbReference type="InterPro" id="IPR025857">
    <property type="entry name" value="MacB_PCD"/>
</dbReference>
<feature type="transmembrane region" description="Helical" evidence="7">
    <location>
        <begin position="20"/>
        <end position="40"/>
    </location>
</feature>
<proteinExistence type="inferred from homology"/>
<evidence type="ECO:0000313" key="10">
    <source>
        <dbReference type="EMBL" id="SOC09357.1"/>
    </source>
</evidence>
<organism evidence="10 11">
    <name type="scientific">Stappia indica</name>
    <dbReference type="NCBI Taxonomy" id="538381"/>
    <lineage>
        <taxon>Bacteria</taxon>
        <taxon>Pseudomonadati</taxon>
        <taxon>Pseudomonadota</taxon>
        <taxon>Alphaproteobacteria</taxon>
        <taxon>Hyphomicrobiales</taxon>
        <taxon>Stappiaceae</taxon>
        <taxon>Stappia</taxon>
    </lineage>
</organism>
<feature type="transmembrane region" description="Helical" evidence="7">
    <location>
        <begin position="277"/>
        <end position="304"/>
    </location>
</feature>
<dbReference type="GO" id="GO:0044874">
    <property type="term" value="P:lipoprotein localization to outer membrane"/>
    <property type="evidence" value="ECO:0007669"/>
    <property type="project" value="TreeGrafter"/>
</dbReference>
<evidence type="ECO:0000256" key="4">
    <source>
        <dbReference type="ARBA" id="ARBA00022692"/>
    </source>
</evidence>